<reference evidence="2" key="1">
    <citation type="submission" date="2017-09" db="EMBL/GenBank/DDBJ databases">
        <title>Depth-based differentiation of microbial function through sediment-hosted aquifers and enrichment of novel symbionts in the deep terrestrial subsurface.</title>
        <authorList>
            <person name="Probst A.J."/>
            <person name="Ladd B."/>
            <person name="Jarett J.K."/>
            <person name="Geller-Mcgrath D.E."/>
            <person name="Sieber C.M.K."/>
            <person name="Emerson J.B."/>
            <person name="Anantharaman K."/>
            <person name="Thomas B.C."/>
            <person name="Malmstrom R."/>
            <person name="Stieglmeier M."/>
            <person name="Klingl A."/>
            <person name="Woyke T."/>
            <person name="Ryan C.M."/>
            <person name="Banfield J.F."/>
        </authorList>
    </citation>
    <scope>NUCLEOTIDE SEQUENCE [LARGE SCALE GENOMIC DNA]</scope>
</reference>
<evidence type="ECO:0000313" key="2">
    <source>
        <dbReference type="Proteomes" id="UP000228816"/>
    </source>
</evidence>
<sequence>MIGILRTFIDFWPFLSSRDIEPRGNLAEADVIFAQSFGFRRIGSRIVPGPSNEVMTRKLVWEIFKMYHHPMILQWEVADALPEKPIDLWEIKKHRKEGKYLDSYEVAFQTVEIMKKHGWKKIILIAQPWHMWRKIKIFEKMGIEVIIPPELWLIPFDKKSEQWWIRNWFFWIIREIPTRLISKKRKWI</sequence>
<dbReference type="Proteomes" id="UP000228816">
    <property type="component" value="Unassembled WGS sequence"/>
</dbReference>
<evidence type="ECO:0008006" key="3">
    <source>
        <dbReference type="Google" id="ProtNLM"/>
    </source>
</evidence>
<name>A0A2M7BZJ8_9BACT</name>
<protein>
    <recommendedName>
        <fullName evidence="3">DUF218 domain-containing protein</fullName>
    </recommendedName>
</protein>
<gene>
    <name evidence="1" type="ORF">COS44_00455</name>
</gene>
<evidence type="ECO:0000313" key="1">
    <source>
        <dbReference type="EMBL" id="PIV14166.1"/>
    </source>
</evidence>
<proteinExistence type="predicted"/>
<comment type="caution">
    <text evidence="1">The sequence shown here is derived from an EMBL/GenBank/DDBJ whole genome shotgun (WGS) entry which is preliminary data.</text>
</comment>
<dbReference type="AlphaFoldDB" id="A0A2M7BZJ8"/>
<dbReference type="EMBL" id="PEUS01000012">
    <property type="protein sequence ID" value="PIV14166.1"/>
    <property type="molecule type" value="Genomic_DNA"/>
</dbReference>
<accession>A0A2M7BZJ8</accession>
<organism evidence="1 2">
    <name type="scientific">bacterium (Candidatus Gribaldobacteria) CG03_land_8_20_14_0_80_36_40</name>
    <dbReference type="NCBI Taxonomy" id="2014271"/>
    <lineage>
        <taxon>Bacteria</taxon>
        <taxon>Candidatus Gribaldobacteria</taxon>
    </lineage>
</organism>